<dbReference type="AlphaFoldDB" id="A0A3B1AJ50"/>
<dbReference type="InterPro" id="IPR026262">
    <property type="entry name" value="DinJ"/>
</dbReference>
<dbReference type="GO" id="GO:0000987">
    <property type="term" value="F:cis-regulatory region sequence-specific DNA binding"/>
    <property type="evidence" value="ECO:0007669"/>
    <property type="project" value="InterPro"/>
</dbReference>
<name>A0A3B1AJ50_9ZZZZ</name>
<organism evidence="3">
    <name type="scientific">hydrothermal vent metagenome</name>
    <dbReference type="NCBI Taxonomy" id="652676"/>
    <lineage>
        <taxon>unclassified sequences</taxon>
        <taxon>metagenomes</taxon>
        <taxon>ecological metagenomes</taxon>
    </lineage>
</organism>
<dbReference type="EMBL" id="UOFX01000010">
    <property type="protein sequence ID" value="VAX05946.1"/>
    <property type="molecule type" value="Genomic_DNA"/>
</dbReference>
<proteinExistence type="inferred from homology"/>
<dbReference type="PIRSF" id="PIRSF003108">
    <property type="entry name" value="DinJ"/>
    <property type="match status" value="1"/>
</dbReference>
<dbReference type="NCBIfam" id="TIGR02384">
    <property type="entry name" value="RelB_DinJ"/>
    <property type="match status" value="1"/>
</dbReference>
<dbReference type="GO" id="GO:0044010">
    <property type="term" value="P:single-species biofilm formation"/>
    <property type="evidence" value="ECO:0007669"/>
    <property type="project" value="InterPro"/>
</dbReference>
<dbReference type="InterPro" id="IPR007337">
    <property type="entry name" value="RelB/DinJ"/>
</dbReference>
<evidence type="ECO:0008006" key="4">
    <source>
        <dbReference type="Google" id="ProtNLM"/>
    </source>
</evidence>
<evidence type="ECO:0000256" key="1">
    <source>
        <dbReference type="ARBA" id="ARBA00010562"/>
    </source>
</evidence>
<dbReference type="PANTHER" id="PTHR38781:SF1">
    <property type="entry name" value="ANTITOXIN DINJ-RELATED"/>
    <property type="match status" value="1"/>
</dbReference>
<sequence length="94" mass="10394">MTTANSDTIRSRINPDIKAQAEEVLASIGLSSSEAIRLFFKQIAIRKEFPLELKVPNKKTLDAISADSESGTYSNADQLFSSILHENNQEKNPV</sequence>
<dbReference type="InterPro" id="IPR013321">
    <property type="entry name" value="Arc_rbn_hlx_hlx"/>
</dbReference>
<dbReference type="GO" id="GO:0006355">
    <property type="term" value="P:regulation of DNA-templated transcription"/>
    <property type="evidence" value="ECO:0007669"/>
    <property type="project" value="InterPro"/>
</dbReference>
<comment type="similarity">
    <text evidence="1">Belongs to the RelB/DinJ antitoxin family.</text>
</comment>
<dbReference type="GO" id="GO:0015643">
    <property type="term" value="F:toxic substance binding"/>
    <property type="evidence" value="ECO:0007669"/>
    <property type="project" value="InterPro"/>
</dbReference>
<dbReference type="PANTHER" id="PTHR38781">
    <property type="entry name" value="ANTITOXIN DINJ-RELATED"/>
    <property type="match status" value="1"/>
</dbReference>
<reference evidence="3" key="1">
    <citation type="submission" date="2018-06" db="EMBL/GenBank/DDBJ databases">
        <authorList>
            <person name="Zhirakovskaya E."/>
        </authorList>
    </citation>
    <scope>NUCLEOTIDE SEQUENCE</scope>
</reference>
<dbReference type="GO" id="GO:0006351">
    <property type="term" value="P:DNA-templated transcription"/>
    <property type="evidence" value="ECO:0007669"/>
    <property type="project" value="TreeGrafter"/>
</dbReference>
<keyword evidence="2" id="KW-1277">Toxin-antitoxin system</keyword>
<dbReference type="Gene3D" id="1.10.1220.10">
    <property type="entry name" value="Met repressor-like"/>
    <property type="match status" value="1"/>
</dbReference>
<accession>A0A3B1AJ50</accession>
<evidence type="ECO:0000313" key="3">
    <source>
        <dbReference type="EMBL" id="VAX05946.1"/>
    </source>
</evidence>
<dbReference type="Pfam" id="PF04221">
    <property type="entry name" value="RelB"/>
    <property type="match status" value="1"/>
</dbReference>
<protein>
    <recommendedName>
        <fullName evidence="4">DNA-damage-inducible protein J</fullName>
    </recommendedName>
</protein>
<gene>
    <name evidence="3" type="ORF">MNBD_GAMMA26-638</name>
</gene>
<evidence type="ECO:0000256" key="2">
    <source>
        <dbReference type="ARBA" id="ARBA00022649"/>
    </source>
</evidence>